<dbReference type="EMBL" id="JMCC02000111">
    <property type="protein sequence ID" value="KIG12997.1"/>
    <property type="molecule type" value="Genomic_DNA"/>
</dbReference>
<dbReference type="InterPro" id="IPR017441">
    <property type="entry name" value="Protein_kinase_ATP_BS"/>
</dbReference>
<reference evidence="7 8" key="1">
    <citation type="submission" date="2014-12" db="EMBL/GenBank/DDBJ databases">
        <title>Genome assembly of Enhygromyxa salina DSM 15201.</title>
        <authorList>
            <person name="Sharma G."/>
            <person name="Subramanian S."/>
        </authorList>
    </citation>
    <scope>NUCLEOTIDE SEQUENCE [LARGE SCALE GENOMIC DNA]</scope>
    <source>
        <strain evidence="7 8">DSM 15201</strain>
    </source>
</reference>
<dbReference type="PANTHER" id="PTHR43289:SF6">
    <property type="entry name" value="SERINE_THREONINE-PROTEIN KINASE NEKL-3"/>
    <property type="match status" value="1"/>
</dbReference>
<feature type="binding site" evidence="5">
    <location>
        <position position="50"/>
    </location>
    <ligand>
        <name>ATP</name>
        <dbReference type="ChEBI" id="CHEBI:30616"/>
    </ligand>
</feature>
<dbReference type="AlphaFoldDB" id="A0A0C2CYR4"/>
<evidence type="ECO:0000313" key="7">
    <source>
        <dbReference type="EMBL" id="KIG12997.1"/>
    </source>
</evidence>
<evidence type="ECO:0000256" key="3">
    <source>
        <dbReference type="ARBA" id="ARBA00022777"/>
    </source>
</evidence>
<dbReference type="SMART" id="SM00220">
    <property type="entry name" value="S_TKc"/>
    <property type="match status" value="1"/>
</dbReference>
<keyword evidence="1" id="KW-0808">Transferase</keyword>
<keyword evidence="7" id="KW-0723">Serine/threonine-protein kinase</keyword>
<evidence type="ECO:0000259" key="6">
    <source>
        <dbReference type="PROSITE" id="PS50011"/>
    </source>
</evidence>
<sequence length="416" mass="45449">MAQVIIEELELRAGDFYDQFKILAVLGRGSYARVFAAQHPSYGDRVIALKISRVPLSSETTAIRALREIRALQSLHNPHVVHILDHGMGSDERWYMVMELLEGSTLLELHDFDQPMLPERALALIYQACVGLDEAHRQGIVHRDVKPENLWICRRPAGAARRTEQLKVIDFGLARAWDPSVTVGEQATVGHMLIGTPHYAQPEQVESGILTPASDVYSLGVVLYELLTGRVPYFPDEPWASVVLRLSQKPIRWLGAHVKKELVPINAHSQGRMLSDDARAVVHAMLAKDPEQRPATGGVAARMLAEILHNEYELPVAATLDLERSVEIIVPGSHTIGEQTGTIALTGIGGGAAGRIVAKLDWLGDWLGPGDLAVLTPVEAGVCGVNGQVITAPTQLEDGALIQLGALSMRLHYPRV</sequence>
<comment type="caution">
    <text evidence="7">The sequence shown here is derived from an EMBL/GenBank/DDBJ whole genome shotgun (WGS) entry which is preliminary data.</text>
</comment>
<accession>A0A0C2CYR4</accession>
<dbReference type="PROSITE" id="PS00107">
    <property type="entry name" value="PROTEIN_KINASE_ATP"/>
    <property type="match status" value="1"/>
</dbReference>
<feature type="domain" description="Protein kinase" evidence="6">
    <location>
        <begin position="20"/>
        <end position="312"/>
    </location>
</feature>
<keyword evidence="2 5" id="KW-0547">Nucleotide-binding</keyword>
<dbReference type="RefSeq" id="WP_052556615.1">
    <property type="nucleotide sequence ID" value="NZ_JMCC02000111.1"/>
</dbReference>
<name>A0A0C2CYR4_9BACT</name>
<dbReference type="Proteomes" id="UP000031599">
    <property type="component" value="Unassembled WGS sequence"/>
</dbReference>
<dbReference type="SUPFAM" id="SSF56112">
    <property type="entry name" value="Protein kinase-like (PK-like)"/>
    <property type="match status" value="1"/>
</dbReference>
<dbReference type="PROSITE" id="PS50011">
    <property type="entry name" value="PROTEIN_KINASE_DOM"/>
    <property type="match status" value="1"/>
</dbReference>
<keyword evidence="4 5" id="KW-0067">ATP-binding</keyword>
<dbReference type="CDD" id="cd14014">
    <property type="entry name" value="STKc_PknB_like"/>
    <property type="match status" value="1"/>
</dbReference>
<evidence type="ECO:0000256" key="2">
    <source>
        <dbReference type="ARBA" id="ARBA00022741"/>
    </source>
</evidence>
<dbReference type="GO" id="GO:0004674">
    <property type="term" value="F:protein serine/threonine kinase activity"/>
    <property type="evidence" value="ECO:0007669"/>
    <property type="project" value="UniProtKB-KW"/>
</dbReference>
<dbReference type="Gene3D" id="1.10.510.10">
    <property type="entry name" value="Transferase(Phosphotransferase) domain 1"/>
    <property type="match status" value="1"/>
</dbReference>
<protein>
    <submittedName>
        <fullName evidence="7">Serine/threonine protein kinase</fullName>
    </submittedName>
</protein>
<dbReference type="InterPro" id="IPR011009">
    <property type="entry name" value="Kinase-like_dom_sf"/>
</dbReference>
<evidence type="ECO:0000256" key="4">
    <source>
        <dbReference type="ARBA" id="ARBA00022840"/>
    </source>
</evidence>
<organism evidence="7 8">
    <name type="scientific">Enhygromyxa salina</name>
    <dbReference type="NCBI Taxonomy" id="215803"/>
    <lineage>
        <taxon>Bacteria</taxon>
        <taxon>Pseudomonadati</taxon>
        <taxon>Myxococcota</taxon>
        <taxon>Polyangia</taxon>
        <taxon>Nannocystales</taxon>
        <taxon>Nannocystaceae</taxon>
        <taxon>Enhygromyxa</taxon>
    </lineage>
</organism>
<evidence type="ECO:0000256" key="1">
    <source>
        <dbReference type="ARBA" id="ARBA00022679"/>
    </source>
</evidence>
<evidence type="ECO:0000256" key="5">
    <source>
        <dbReference type="PROSITE-ProRule" id="PRU10141"/>
    </source>
</evidence>
<dbReference type="GO" id="GO:0005524">
    <property type="term" value="F:ATP binding"/>
    <property type="evidence" value="ECO:0007669"/>
    <property type="project" value="UniProtKB-UniRule"/>
</dbReference>
<proteinExistence type="predicted"/>
<dbReference type="PANTHER" id="PTHR43289">
    <property type="entry name" value="MITOGEN-ACTIVATED PROTEIN KINASE KINASE KINASE 20-RELATED"/>
    <property type="match status" value="1"/>
</dbReference>
<keyword evidence="3 7" id="KW-0418">Kinase</keyword>
<gene>
    <name evidence="7" type="ORF">DB30_00831</name>
</gene>
<evidence type="ECO:0000313" key="8">
    <source>
        <dbReference type="Proteomes" id="UP000031599"/>
    </source>
</evidence>
<dbReference type="InterPro" id="IPR000719">
    <property type="entry name" value="Prot_kinase_dom"/>
</dbReference>
<dbReference type="Pfam" id="PF00069">
    <property type="entry name" value="Pkinase"/>
    <property type="match status" value="1"/>
</dbReference>